<gene>
    <name evidence="8" type="ORF">OJ962_03945</name>
</gene>
<dbReference type="InterPro" id="IPR016032">
    <property type="entry name" value="Sig_transdc_resp-reg_C-effctor"/>
</dbReference>
<keyword evidence="3" id="KW-0238">DNA-binding</keyword>
<keyword evidence="9" id="KW-1185">Reference proteome</keyword>
<sequence length="217" mass="23723">MDPVRVLVADDHAPTRDDIAVALGRDGGFEIIATAEDAPGAVDAALREQPDLALLDVNMPGSGLAAAWEISARLPSTRVVMLTISRDDSHVFAALRAGAAGYLLKDTETERLPTALKDVMNGEAALPVTLVTRLVEEFRDRAPRRRALMPSREGEPRLTSREWEVLELMRRKMTTAQIARTLVVSPATVRSHVAAILRKLRVPDRDAAVRLLDNPEP</sequence>
<name>A0ABT4RDN2_9ACTN</name>
<proteinExistence type="predicted"/>
<dbReference type="Pfam" id="PF00196">
    <property type="entry name" value="GerE"/>
    <property type="match status" value="1"/>
</dbReference>
<dbReference type="EMBL" id="JAPCID010000005">
    <property type="protein sequence ID" value="MDA0136636.1"/>
    <property type="molecule type" value="Genomic_DNA"/>
</dbReference>
<keyword evidence="4" id="KW-0804">Transcription</keyword>
<protein>
    <submittedName>
        <fullName evidence="8">Response regulator transcription factor</fullName>
    </submittedName>
</protein>
<dbReference type="InterPro" id="IPR039420">
    <property type="entry name" value="WalR-like"/>
</dbReference>
<dbReference type="SUPFAM" id="SSF46894">
    <property type="entry name" value="C-terminal effector domain of the bipartite response regulators"/>
    <property type="match status" value="1"/>
</dbReference>
<dbReference type="Proteomes" id="UP001147700">
    <property type="component" value="Unassembled WGS sequence"/>
</dbReference>
<organism evidence="8 9">
    <name type="scientific">Solirubrobacter deserti</name>
    <dbReference type="NCBI Taxonomy" id="2282478"/>
    <lineage>
        <taxon>Bacteria</taxon>
        <taxon>Bacillati</taxon>
        <taxon>Actinomycetota</taxon>
        <taxon>Thermoleophilia</taxon>
        <taxon>Solirubrobacterales</taxon>
        <taxon>Solirubrobacteraceae</taxon>
        <taxon>Solirubrobacter</taxon>
    </lineage>
</organism>
<accession>A0ABT4RDN2</accession>
<dbReference type="SUPFAM" id="SSF52172">
    <property type="entry name" value="CheY-like"/>
    <property type="match status" value="1"/>
</dbReference>
<dbReference type="InterPro" id="IPR000792">
    <property type="entry name" value="Tscrpt_reg_LuxR_C"/>
</dbReference>
<evidence type="ECO:0000313" key="8">
    <source>
        <dbReference type="EMBL" id="MDA0136636.1"/>
    </source>
</evidence>
<dbReference type="InterPro" id="IPR058245">
    <property type="entry name" value="NreC/VraR/RcsB-like_REC"/>
</dbReference>
<dbReference type="InterPro" id="IPR001789">
    <property type="entry name" value="Sig_transdc_resp-reg_receiver"/>
</dbReference>
<evidence type="ECO:0000256" key="1">
    <source>
        <dbReference type="ARBA" id="ARBA00022553"/>
    </source>
</evidence>
<dbReference type="Gene3D" id="3.40.50.2300">
    <property type="match status" value="1"/>
</dbReference>
<dbReference type="SMART" id="SM00448">
    <property type="entry name" value="REC"/>
    <property type="match status" value="1"/>
</dbReference>
<evidence type="ECO:0000259" key="6">
    <source>
        <dbReference type="PROSITE" id="PS50043"/>
    </source>
</evidence>
<dbReference type="SMART" id="SM00421">
    <property type="entry name" value="HTH_LUXR"/>
    <property type="match status" value="1"/>
</dbReference>
<reference evidence="8" key="1">
    <citation type="submission" date="2022-10" db="EMBL/GenBank/DDBJ databases">
        <title>The WGS of Solirubrobacter sp. CPCC 204708.</title>
        <authorList>
            <person name="Jiang Z."/>
        </authorList>
    </citation>
    <scope>NUCLEOTIDE SEQUENCE</scope>
    <source>
        <strain evidence="8">CPCC 204708</strain>
    </source>
</reference>
<dbReference type="Pfam" id="PF00072">
    <property type="entry name" value="Response_reg"/>
    <property type="match status" value="1"/>
</dbReference>
<evidence type="ECO:0000256" key="5">
    <source>
        <dbReference type="PROSITE-ProRule" id="PRU00169"/>
    </source>
</evidence>
<keyword evidence="2" id="KW-0805">Transcription regulation</keyword>
<keyword evidence="1 5" id="KW-0597">Phosphoprotein</keyword>
<dbReference type="PANTHER" id="PTHR43214">
    <property type="entry name" value="TWO-COMPONENT RESPONSE REGULATOR"/>
    <property type="match status" value="1"/>
</dbReference>
<evidence type="ECO:0000259" key="7">
    <source>
        <dbReference type="PROSITE" id="PS50110"/>
    </source>
</evidence>
<dbReference type="PROSITE" id="PS50110">
    <property type="entry name" value="RESPONSE_REGULATORY"/>
    <property type="match status" value="1"/>
</dbReference>
<dbReference type="CDD" id="cd06170">
    <property type="entry name" value="LuxR_C_like"/>
    <property type="match status" value="1"/>
</dbReference>
<dbReference type="PANTHER" id="PTHR43214:SF24">
    <property type="entry name" value="TRANSCRIPTIONAL REGULATORY PROTEIN NARL-RELATED"/>
    <property type="match status" value="1"/>
</dbReference>
<evidence type="ECO:0000256" key="2">
    <source>
        <dbReference type="ARBA" id="ARBA00023015"/>
    </source>
</evidence>
<evidence type="ECO:0000256" key="3">
    <source>
        <dbReference type="ARBA" id="ARBA00023125"/>
    </source>
</evidence>
<dbReference type="CDD" id="cd17535">
    <property type="entry name" value="REC_NarL-like"/>
    <property type="match status" value="1"/>
</dbReference>
<feature type="domain" description="HTH luxR-type" evidence="6">
    <location>
        <begin position="151"/>
        <end position="216"/>
    </location>
</feature>
<comment type="caution">
    <text evidence="8">The sequence shown here is derived from an EMBL/GenBank/DDBJ whole genome shotgun (WGS) entry which is preliminary data.</text>
</comment>
<dbReference type="RefSeq" id="WP_270006206.1">
    <property type="nucleotide sequence ID" value="NZ_JAPCID010000005.1"/>
</dbReference>
<dbReference type="InterPro" id="IPR011006">
    <property type="entry name" value="CheY-like_superfamily"/>
</dbReference>
<evidence type="ECO:0000256" key="4">
    <source>
        <dbReference type="ARBA" id="ARBA00023163"/>
    </source>
</evidence>
<feature type="domain" description="Response regulatory" evidence="7">
    <location>
        <begin position="5"/>
        <end position="120"/>
    </location>
</feature>
<evidence type="ECO:0000313" key="9">
    <source>
        <dbReference type="Proteomes" id="UP001147700"/>
    </source>
</evidence>
<dbReference type="PROSITE" id="PS50043">
    <property type="entry name" value="HTH_LUXR_2"/>
    <property type="match status" value="1"/>
</dbReference>
<feature type="modified residue" description="4-aspartylphosphate" evidence="5">
    <location>
        <position position="56"/>
    </location>
</feature>
<dbReference type="PRINTS" id="PR00038">
    <property type="entry name" value="HTHLUXR"/>
</dbReference>